<reference evidence="1 2" key="1">
    <citation type="submission" date="2019-06" db="EMBL/GenBank/DDBJ databases">
        <title>A novel bacterium of genus Pontibacter, isolated from marine sediment.</title>
        <authorList>
            <person name="Huang H."/>
            <person name="Mo K."/>
            <person name="Hu Y."/>
        </authorList>
    </citation>
    <scope>NUCLEOTIDE SEQUENCE [LARGE SCALE GENOMIC DNA]</scope>
    <source>
        <strain evidence="1 2">HB172049</strain>
    </source>
</reference>
<dbReference type="AlphaFoldDB" id="A0A501WB19"/>
<evidence type="ECO:0000313" key="2">
    <source>
        <dbReference type="Proteomes" id="UP000316727"/>
    </source>
</evidence>
<accession>A0A501WB19</accession>
<gene>
    <name evidence="1" type="ORF">FJM65_11330</name>
</gene>
<evidence type="ECO:0000313" key="1">
    <source>
        <dbReference type="EMBL" id="TPE44007.1"/>
    </source>
</evidence>
<sequence length="495" mass="57330">MLHVRFLLLVFFVGVAVPLLAQKPAQPLRLELPLEPENTEVSVIALPDSSLLVYHKLSNAWETESMFYFTKYNSQLEEVWSDTVDIAADNDYLRYYNSAPYTYMVFGRDNLREYTFVRLDHRTGSTWHKQFELEQLEDIYEYNVLNGKFFIIGRNRKDGKPMLLHLNPQTGEYKPLPSIYGEQSSFADLLTDADYGRVDAVISESNGRVSRLQVKSFDADGELLNNYFVLQKEGTSLLNAEITPGDSTEKLLLGTYGTRDLRYAQGFFAAPLASRVVTGNFYNLLQLRNFLKYMKPRREARTRRREEKRLESGRSKGMNYRLLLHDLLPTSYGYVLVAEAYYLQYDNPQERHTALDIDGEHHKMPRGIKRTHAVALGFDKNGTLLWDNTFPLAGLTTYIVAPAVEAQALPDGRMVMAYPDDSSIFYQVMDDVRYDRDQERQELELQPYEENEKILFTQTPGIIRWYGNHMAAFGFQRIRGRGDVRTVFYINKITF</sequence>
<comment type="caution">
    <text evidence="1">The sequence shown here is derived from an EMBL/GenBank/DDBJ whole genome shotgun (WGS) entry which is preliminary data.</text>
</comment>
<dbReference type="RefSeq" id="WP_140621630.1">
    <property type="nucleotide sequence ID" value="NZ_VFRQ01000005.1"/>
</dbReference>
<protein>
    <submittedName>
        <fullName evidence="1">Uncharacterized protein</fullName>
    </submittedName>
</protein>
<dbReference type="EMBL" id="VFRQ01000005">
    <property type="protein sequence ID" value="TPE44007.1"/>
    <property type="molecule type" value="Genomic_DNA"/>
</dbReference>
<proteinExistence type="predicted"/>
<name>A0A501WB19_9BACT</name>
<organism evidence="1 2">
    <name type="scientific">Pontibacter mangrovi</name>
    <dbReference type="NCBI Taxonomy" id="2589816"/>
    <lineage>
        <taxon>Bacteria</taxon>
        <taxon>Pseudomonadati</taxon>
        <taxon>Bacteroidota</taxon>
        <taxon>Cytophagia</taxon>
        <taxon>Cytophagales</taxon>
        <taxon>Hymenobacteraceae</taxon>
        <taxon>Pontibacter</taxon>
    </lineage>
</organism>
<dbReference type="OrthoDB" id="1059469at2"/>
<dbReference type="Proteomes" id="UP000316727">
    <property type="component" value="Unassembled WGS sequence"/>
</dbReference>
<keyword evidence="2" id="KW-1185">Reference proteome</keyword>